<keyword evidence="3 6" id="KW-0812">Transmembrane</keyword>
<dbReference type="Gene3D" id="1.20.1250.20">
    <property type="entry name" value="MFS general substrate transporter like domains"/>
    <property type="match status" value="2"/>
</dbReference>
<dbReference type="KEGG" id="rrd:RradSPS_2220"/>
<evidence type="ECO:0000313" key="9">
    <source>
        <dbReference type="EMBL" id="MDX5894906.1"/>
    </source>
</evidence>
<evidence type="ECO:0000313" key="10">
    <source>
        <dbReference type="Proteomes" id="UP000025229"/>
    </source>
</evidence>
<feature type="domain" description="Major facilitator superfamily (MFS) profile" evidence="7">
    <location>
        <begin position="209"/>
        <end position="456"/>
    </location>
</feature>
<keyword evidence="2" id="KW-0813">Transport</keyword>
<gene>
    <name evidence="8" type="ORF">RradSPS_2220</name>
    <name evidence="9" type="ORF">SIL72_12835</name>
</gene>
<protein>
    <submittedName>
        <fullName evidence="9">MFS transporter</fullName>
    </submittedName>
    <submittedName>
        <fullName evidence="8">Permeases of the major facilitator superfamily</fullName>
    </submittedName>
</protein>
<keyword evidence="10" id="KW-1185">Reference proteome</keyword>
<comment type="subcellular location">
    <subcellularLocation>
        <location evidence="1">Cell membrane</location>
        <topology evidence="1">Multi-pass membrane protein</topology>
    </subcellularLocation>
</comment>
<dbReference type="SUPFAM" id="SSF103473">
    <property type="entry name" value="MFS general substrate transporter"/>
    <property type="match status" value="1"/>
</dbReference>
<evidence type="ECO:0000256" key="2">
    <source>
        <dbReference type="ARBA" id="ARBA00022448"/>
    </source>
</evidence>
<feature type="transmembrane region" description="Helical" evidence="6">
    <location>
        <begin position="50"/>
        <end position="72"/>
    </location>
</feature>
<dbReference type="Proteomes" id="UP001281130">
    <property type="component" value="Unassembled WGS sequence"/>
</dbReference>
<dbReference type="InterPro" id="IPR050495">
    <property type="entry name" value="ATG22/LtaA_families"/>
</dbReference>
<feature type="transmembrane region" description="Helical" evidence="6">
    <location>
        <begin position="326"/>
        <end position="348"/>
    </location>
</feature>
<dbReference type="InterPro" id="IPR024671">
    <property type="entry name" value="Atg22-like"/>
</dbReference>
<accession>A0A023X595</accession>
<dbReference type="Pfam" id="PF11700">
    <property type="entry name" value="ATG22"/>
    <property type="match status" value="1"/>
</dbReference>
<dbReference type="GO" id="GO:0022857">
    <property type="term" value="F:transmembrane transporter activity"/>
    <property type="evidence" value="ECO:0007669"/>
    <property type="project" value="InterPro"/>
</dbReference>
<feature type="transmembrane region" description="Helical" evidence="6">
    <location>
        <begin position="113"/>
        <end position="137"/>
    </location>
</feature>
<keyword evidence="5 6" id="KW-0472">Membrane</keyword>
<feature type="transmembrane region" description="Helical" evidence="6">
    <location>
        <begin position="12"/>
        <end position="38"/>
    </location>
</feature>
<name>A0A023X595_RUBRA</name>
<evidence type="ECO:0000313" key="8">
    <source>
        <dbReference type="EMBL" id="AHY47503.1"/>
    </source>
</evidence>
<evidence type="ECO:0000256" key="6">
    <source>
        <dbReference type="SAM" id="Phobius"/>
    </source>
</evidence>
<evidence type="ECO:0000256" key="1">
    <source>
        <dbReference type="ARBA" id="ARBA00004651"/>
    </source>
</evidence>
<keyword evidence="4 6" id="KW-1133">Transmembrane helix</keyword>
<dbReference type="EMBL" id="JAWXXX010000001">
    <property type="protein sequence ID" value="MDX5894906.1"/>
    <property type="molecule type" value="Genomic_DNA"/>
</dbReference>
<reference evidence="8 10" key="1">
    <citation type="submission" date="2014-03" db="EMBL/GenBank/DDBJ databases">
        <title>Complete genome sequence of the Radio-Resistant Rubrobacter radiotolerans RSPS-4.</title>
        <authorList>
            <person name="Egas C.C."/>
            <person name="Barroso C.C."/>
            <person name="Froufe H.J.C."/>
            <person name="Pacheco J.J."/>
            <person name="Albuquerque L.L."/>
            <person name="da Costa M.M.S."/>
        </authorList>
    </citation>
    <scope>NUCLEOTIDE SEQUENCE [LARGE SCALE GENOMIC DNA]</scope>
    <source>
        <strain evidence="8 10">RSPS-4</strain>
    </source>
</reference>
<dbReference type="Proteomes" id="UP000025229">
    <property type="component" value="Chromosome"/>
</dbReference>
<evidence type="ECO:0000259" key="7">
    <source>
        <dbReference type="PROSITE" id="PS50850"/>
    </source>
</evidence>
<dbReference type="GO" id="GO:0005886">
    <property type="term" value="C:plasma membrane"/>
    <property type="evidence" value="ECO:0007669"/>
    <property type="project" value="UniProtKB-SubCell"/>
</dbReference>
<dbReference type="PANTHER" id="PTHR23519:SF1">
    <property type="entry name" value="AUTOPHAGY-RELATED PROTEIN 22"/>
    <property type="match status" value="1"/>
</dbReference>
<sequence>MREGRTAPGRSSGVAVFSWALYDFANTIFSVGILTVYFPLWVSELSELEGFVVNAATAFSALLVLICAPLLGAVADLRQRRVPYLIVLTLICVGLTGAMGLLGLFGAGSVGPVGTLAVGVALFVAADLTYQSALVFYNALLPGVSAGRGMGRVSGYGIALGYVGAIFALVTLGAVATGNVPVRQVVSSLLPGVPPEASSSDTFLFVAALYLIFSLPAFFFVPDVSLTGEAGGARTTVGGAYRAVISTLRGIRGYTGMGTFLLATLLYTDAANTAVANMALYGRVVFGMEAGEITTLLLFSTVFAIVGSFGFGYLSDRAGPKRALMAVLWIWLVSIVLVTLAPGVWALFAAGPLVGVALGATWTVSRPMLVALSPPEKVGEFFGLFTFAGKVSAVLGPALTAALLYLLDDLDGLAYRISVGSLAIIMVGAIVLLARVPDARAGQRPGAEGDENGGAG</sequence>
<feature type="transmembrane region" description="Helical" evidence="6">
    <location>
        <begin position="413"/>
        <end position="434"/>
    </location>
</feature>
<dbReference type="InterPro" id="IPR036259">
    <property type="entry name" value="MFS_trans_sf"/>
</dbReference>
<reference evidence="9" key="2">
    <citation type="submission" date="2023-11" db="EMBL/GenBank/DDBJ databases">
        <title>MicrobeMod: A computational toolkit for identifying prokaryotic methylation and restriction-modification with nanopore sequencing.</title>
        <authorList>
            <person name="Crits-Christoph A."/>
            <person name="Kang S.C."/>
            <person name="Lee H."/>
            <person name="Ostrov N."/>
        </authorList>
    </citation>
    <scope>NUCLEOTIDE SEQUENCE</scope>
    <source>
        <strain evidence="9">ATCC 51242</strain>
    </source>
</reference>
<organism evidence="8 10">
    <name type="scientific">Rubrobacter radiotolerans</name>
    <name type="common">Arthrobacter radiotolerans</name>
    <dbReference type="NCBI Taxonomy" id="42256"/>
    <lineage>
        <taxon>Bacteria</taxon>
        <taxon>Bacillati</taxon>
        <taxon>Actinomycetota</taxon>
        <taxon>Rubrobacteria</taxon>
        <taxon>Rubrobacterales</taxon>
        <taxon>Rubrobacteraceae</taxon>
        <taxon>Rubrobacter</taxon>
    </lineage>
</organism>
<evidence type="ECO:0000256" key="5">
    <source>
        <dbReference type="ARBA" id="ARBA00023136"/>
    </source>
</evidence>
<dbReference type="RefSeq" id="WP_038682721.1">
    <property type="nucleotide sequence ID" value="NZ_CP007514.1"/>
</dbReference>
<dbReference type="eggNOG" id="COG2270">
    <property type="taxonomic scope" value="Bacteria"/>
</dbReference>
<dbReference type="AlphaFoldDB" id="A0A023X595"/>
<dbReference type="InterPro" id="IPR020846">
    <property type="entry name" value="MFS_dom"/>
</dbReference>
<evidence type="ECO:0000256" key="3">
    <source>
        <dbReference type="ARBA" id="ARBA00022692"/>
    </source>
</evidence>
<proteinExistence type="predicted"/>
<dbReference type="HOGENOM" id="CLU_017518_3_1_11"/>
<feature type="transmembrane region" description="Helical" evidence="6">
    <location>
        <begin position="158"/>
        <end position="182"/>
    </location>
</feature>
<evidence type="ECO:0000256" key="4">
    <source>
        <dbReference type="ARBA" id="ARBA00022989"/>
    </source>
</evidence>
<feature type="transmembrane region" description="Helical" evidence="6">
    <location>
        <begin position="84"/>
        <end position="107"/>
    </location>
</feature>
<dbReference type="PANTHER" id="PTHR23519">
    <property type="entry name" value="AUTOPHAGY-RELATED PROTEIN 22"/>
    <property type="match status" value="1"/>
</dbReference>
<dbReference type="EMBL" id="CP007514">
    <property type="protein sequence ID" value="AHY47503.1"/>
    <property type="molecule type" value="Genomic_DNA"/>
</dbReference>
<dbReference type="OrthoDB" id="9768783at2"/>
<feature type="transmembrane region" description="Helical" evidence="6">
    <location>
        <begin position="293"/>
        <end position="314"/>
    </location>
</feature>
<feature type="transmembrane region" description="Helical" evidence="6">
    <location>
        <begin position="259"/>
        <end position="281"/>
    </location>
</feature>
<dbReference type="STRING" id="42256.RradSPS_2220"/>
<feature type="transmembrane region" description="Helical" evidence="6">
    <location>
        <begin position="202"/>
        <end position="221"/>
    </location>
</feature>
<feature type="transmembrane region" description="Helical" evidence="6">
    <location>
        <begin position="384"/>
        <end position="407"/>
    </location>
</feature>
<dbReference type="PROSITE" id="PS50850">
    <property type="entry name" value="MFS"/>
    <property type="match status" value="1"/>
</dbReference>